<reference evidence="4 5" key="1">
    <citation type="submission" date="2023-07" db="EMBL/GenBank/DDBJ databases">
        <title>Sequencing the genomes of 1000 actinobacteria strains.</title>
        <authorList>
            <person name="Klenk H.-P."/>
        </authorList>
    </citation>
    <scope>NUCLEOTIDE SEQUENCE [LARGE SCALE GENOMIC DNA]</scope>
    <source>
        <strain evidence="4 5">DSM 44109</strain>
    </source>
</reference>
<dbReference type="Gene3D" id="3.40.710.10">
    <property type="entry name" value="DD-peptidase/beta-lactamase superfamily"/>
    <property type="match status" value="1"/>
</dbReference>
<comment type="caution">
    <text evidence="4">The sequence shown here is derived from an EMBL/GenBank/DDBJ whole genome shotgun (WGS) entry which is preliminary data.</text>
</comment>
<proteinExistence type="predicted"/>
<dbReference type="InterPro" id="IPR001466">
    <property type="entry name" value="Beta-lactam-related"/>
</dbReference>
<keyword evidence="5" id="KW-1185">Reference proteome</keyword>
<sequence length="353" mass="38588">MIFGLVHLLGMQYRPALADILDQKGWRIQDADHGGLSRSARGKIDLGKIRRHWGDILRVVVSIYTGEIRAYDVMRMIQRDGNPAPLGEAIAHYRRIFKTLRILTHAVEEPYRRDIKGVRDLRGSRRALAGRIFHGKKGELNQRHRKGVEDRLGALGLVLNQRHAVEHLLHGPGHRSVQGQGLPFRCVSTPVAPPGGGGTDGWRRRCAGRGARRTLDVMSLKLMTAVVLMTAPAQAIEPPAPQGLGALVDEHVTTAMAEEKIPGVAVTVVAGGGRVVHKGYGWADAERRVPVDPGRTRFLIGSEPKLFTAQAALQLVRAGKRPRWPSNWTGGRTRSRSASRTTAADTPAAQVTG</sequence>
<dbReference type="PANTHER" id="PTHR46825">
    <property type="entry name" value="D-ALANYL-D-ALANINE-CARBOXYPEPTIDASE/ENDOPEPTIDASE AMPH"/>
    <property type="match status" value="1"/>
</dbReference>
<dbReference type="Pfam" id="PF01526">
    <property type="entry name" value="DDE_Tnp_Tn3"/>
    <property type="match status" value="1"/>
</dbReference>
<accession>A0ABT9RHZ2</accession>
<evidence type="ECO:0000313" key="5">
    <source>
        <dbReference type="Proteomes" id="UP001230426"/>
    </source>
</evidence>
<dbReference type="Pfam" id="PF00144">
    <property type="entry name" value="Beta-lactamase"/>
    <property type="match status" value="1"/>
</dbReference>
<name>A0ABT9RHZ2_9ACTN</name>
<evidence type="ECO:0000259" key="2">
    <source>
        <dbReference type="Pfam" id="PF00144"/>
    </source>
</evidence>
<feature type="region of interest" description="Disordered" evidence="1">
    <location>
        <begin position="320"/>
        <end position="353"/>
    </location>
</feature>
<dbReference type="PANTHER" id="PTHR46825:SF9">
    <property type="entry name" value="BETA-LACTAMASE-RELATED DOMAIN-CONTAINING PROTEIN"/>
    <property type="match status" value="1"/>
</dbReference>
<feature type="domain" description="Beta-lactamase-related" evidence="2">
    <location>
        <begin position="248"/>
        <end position="320"/>
    </location>
</feature>
<evidence type="ECO:0000256" key="1">
    <source>
        <dbReference type="SAM" id="MobiDB-lite"/>
    </source>
</evidence>
<dbReference type="EMBL" id="JAUSRB010000002">
    <property type="protein sequence ID" value="MDP9868339.1"/>
    <property type="molecule type" value="Genomic_DNA"/>
</dbReference>
<feature type="domain" description="Tn3 transposase DDE" evidence="3">
    <location>
        <begin position="1"/>
        <end position="160"/>
    </location>
</feature>
<gene>
    <name evidence="4" type="ORF">J2S55_007605</name>
</gene>
<dbReference type="SUPFAM" id="SSF56601">
    <property type="entry name" value="beta-lactamase/transpeptidase-like"/>
    <property type="match status" value="1"/>
</dbReference>
<evidence type="ECO:0000313" key="4">
    <source>
        <dbReference type="EMBL" id="MDP9868339.1"/>
    </source>
</evidence>
<protein>
    <recommendedName>
        <fullName evidence="6">Beta-lactamase-related domain-containing protein</fullName>
    </recommendedName>
</protein>
<dbReference type="InterPro" id="IPR012338">
    <property type="entry name" value="Beta-lactam/transpept-like"/>
</dbReference>
<dbReference type="InterPro" id="IPR050491">
    <property type="entry name" value="AmpC-like"/>
</dbReference>
<dbReference type="RefSeq" id="WP_306871095.1">
    <property type="nucleotide sequence ID" value="NZ_JAUSRB010000002.1"/>
</dbReference>
<evidence type="ECO:0000259" key="3">
    <source>
        <dbReference type="Pfam" id="PF01526"/>
    </source>
</evidence>
<dbReference type="Proteomes" id="UP001230426">
    <property type="component" value="Unassembled WGS sequence"/>
</dbReference>
<dbReference type="InterPro" id="IPR002513">
    <property type="entry name" value="Tn3_Tnp_DDE_dom"/>
</dbReference>
<organism evidence="4 5">
    <name type="scientific">Streptosporangium brasiliense</name>
    <dbReference type="NCBI Taxonomy" id="47480"/>
    <lineage>
        <taxon>Bacteria</taxon>
        <taxon>Bacillati</taxon>
        <taxon>Actinomycetota</taxon>
        <taxon>Actinomycetes</taxon>
        <taxon>Streptosporangiales</taxon>
        <taxon>Streptosporangiaceae</taxon>
        <taxon>Streptosporangium</taxon>
    </lineage>
</organism>
<evidence type="ECO:0008006" key="6">
    <source>
        <dbReference type="Google" id="ProtNLM"/>
    </source>
</evidence>